<protein>
    <recommendedName>
        <fullName evidence="2">CAAX prenyl protease 2/Lysostaphin resistance protein A-like domain-containing protein</fullName>
    </recommendedName>
</protein>
<dbReference type="AlphaFoldDB" id="A0A0P9DY69"/>
<feature type="transmembrane region" description="Helical" evidence="1">
    <location>
        <begin position="75"/>
        <end position="92"/>
    </location>
</feature>
<feature type="domain" description="CAAX prenyl protease 2/Lysostaphin resistance protein A-like" evidence="2">
    <location>
        <begin position="198"/>
        <end position="299"/>
    </location>
</feature>
<feature type="transmembrane region" description="Helical" evidence="1">
    <location>
        <begin position="43"/>
        <end position="63"/>
    </location>
</feature>
<dbReference type="GO" id="GO:0004175">
    <property type="term" value="F:endopeptidase activity"/>
    <property type="evidence" value="ECO:0007669"/>
    <property type="project" value="UniProtKB-ARBA"/>
</dbReference>
<feature type="transmembrane region" description="Helical" evidence="1">
    <location>
        <begin position="227"/>
        <end position="247"/>
    </location>
</feature>
<feature type="transmembrane region" description="Helical" evidence="1">
    <location>
        <begin position="12"/>
        <end position="31"/>
    </location>
</feature>
<evidence type="ECO:0000313" key="4">
    <source>
        <dbReference type="Proteomes" id="UP000050509"/>
    </source>
</evidence>
<dbReference type="Proteomes" id="UP000050509">
    <property type="component" value="Unassembled WGS sequence"/>
</dbReference>
<proteinExistence type="predicted"/>
<keyword evidence="1" id="KW-0812">Transmembrane</keyword>
<gene>
    <name evidence="3" type="ORF">SE17_00990</name>
</gene>
<comment type="caution">
    <text evidence="3">The sequence shown here is derived from an EMBL/GenBank/DDBJ whole genome shotgun (WGS) entry which is preliminary data.</text>
</comment>
<feature type="transmembrane region" description="Helical" evidence="1">
    <location>
        <begin position="288"/>
        <end position="308"/>
    </location>
</feature>
<evidence type="ECO:0000256" key="1">
    <source>
        <dbReference type="SAM" id="Phobius"/>
    </source>
</evidence>
<feature type="transmembrane region" description="Helical" evidence="1">
    <location>
        <begin position="195"/>
        <end position="215"/>
    </location>
</feature>
<keyword evidence="4" id="KW-1185">Reference proteome</keyword>
<dbReference type="GO" id="GO:0080120">
    <property type="term" value="P:CAAX-box protein maturation"/>
    <property type="evidence" value="ECO:0007669"/>
    <property type="project" value="UniProtKB-ARBA"/>
</dbReference>
<reference evidence="3 4" key="1">
    <citation type="submission" date="2015-09" db="EMBL/GenBank/DDBJ databases">
        <title>Draft genome sequence of Kouleothrix aurantiaca JCM 19913.</title>
        <authorList>
            <person name="Hemp J."/>
        </authorList>
    </citation>
    <scope>NUCLEOTIDE SEQUENCE [LARGE SCALE GENOMIC DNA]</scope>
    <source>
        <strain evidence="3 4">COM-B</strain>
    </source>
</reference>
<evidence type="ECO:0000313" key="3">
    <source>
        <dbReference type="EMBL" id="KPV54878.1"/>
    </source>
</evidence>
<keyword evidence="1" id="KW-0472">Membrane</keyword>
<organism evidence="3 4">
    <name type="scientific">Kouleothrix aurantiaca</name>
    <dbReference type="NCBI Taxonomy" id="186479"/>
    <lineage>
        <taxon>Bacteria</taxon>
        <taxon>Bacillati</taxon>
        <taxon>Chloroflexota</taxon>
        <taxon>Chloroflexia</taxon>
        <taxon>Chloroflexales</taxon>
        <taxon>Roseiflexineae</taxon>
        <taxon>Roseiflexaceae</taxon>
        <taxon>Kouleothrix</taxon>
    </lineage>
</organism>
<dbReference type="Pfam" id="PF02517">
    <property type="entry name" value="Rce1-like"/>
    <property type="match status" value="1"/>
</dbReference>
<sequence length="309" mass="33700">MIKSSIRAGNMVIAIAWFALLASSDIPYILLDTLFSLSSIPTGSALWSDIARVAILGVLSVIISSQPDLRPIRGFLIALFAFSSGYLFIHLFKQSPYWIQFRTSTLTYQWTMVNALLQSVPALFMLMAAFAHGRTRNDLFLTKGDLSVASKWRLFGSNTSWYRLTPIFSILMLCTGGFLAIRLKGSINDDFATNLIAALPVIILFPLINAIAEEVSYRTVLLAEAEYVVGGDVALFMTTLLFGLNHFDSFLGMSGPGGSFLAGFVYALGATFLGWIAGRSLLETRGVLAAWIIHASADLIIILGYVLAS</sequence>
<feature type="transmembrane region" description="Helical" evidence="1">
    <location>
        <begin position="161"/>
        <end position="183"/>
    </location>
</feature>
<feature type="transmembrane region" description="Helical" evidence="1">
    <location>
        <begin position="259"/>
        <end position="276"/>
    </location>
</feature>
<dbReference type="EMBL" id="LJCR01000009">
    <property type="protein sequence ID" value="KPV54878.1"/>
    <property type="molecule type" value="Genomic_DNA"/>
</dbReference>
<accession>A0A0P9DY69</accession>
<keyword evidence="1" id="KW-1133">Transmembrane helix</keyword>
<evidence type="ECO:0000259" key="2">
    <source>
        <dbReference type="Pfam" id="PF02517"/>
    </source>
</evidence>
<dbReference type="InterPro" id="IPR003675">
    <property type="entry name" value="Rce1/LyrA-like_dom"/>
</dbReference>
<feature type="transmembrane region" description="Helical" evidence="1">
    <location>
        <begin position="112"/>
        <end position="131"/>
    </location>
</feature>
<name>A0A0P9DY69_9CHLR</name>